<sequence length="318" mass="35620">MAVDTLSARNIEADFHHFSEEKSVPASKWKTTKPVRATEESFLDLLEGRTPLLHEAEFLSKEDCSKLAKALEPRFTPYLHAIGPQLDKVGIAQFEFQAQSQDDVKNRSGNEKQQYFQAVRELGDSHERLAAEVGLNAFAKVFDFIKSIAPENWEVMLATEVVEDEGTNGVSETQSYFAGIVRGINNGTPIHCDWVPYDTRTESWSISRVTHQAVFNLSLSPPPPNSGGTTVHDVQWSPEALAFRDPEGYGYFPGLVEGHKRADFQPCVGDLYFFNSRNMHEVHPVPAEAGRRRTGMSSFFGVLPPLNEGEKTKLVFWS</sequence>
<keyword evidence="2" id="KW-1185">Reference proteome</keyword>
<gene>
    <name evidence="1" type="ORF">SBOR_8380</name>
</gene>
<reference evidence="1 2" key="1">
    <citation type="journal article" date="2014" name="Genome Announc.">
        <title>Draft genome sequence of Sclerotinia borealis, a psychrophilic plant pathogenic fungus.</title>
        <authorList>
            <person name="Mardanov A.V."/>
            <person name="Beletsky A.V."/>
            <person name="Kadnikov V.V."/>
            <person name="Ignatov A.N."/>
            <person name="Ravin N.V."/>
        </authorList>
    </citation>
    <scope>NUCLEOTIDE SEQUENCE [LARGE SCALE GENOMIC DNA]</scope>
    <source>
        <strain evidence="2">F-4157</strain>
    </source>
</reference>
<comment type="caution">
    <text evidence="1">The sequence shown here is derived from an EMBL/GenBank/DDBJ whole genome shotgun (WGS) entry which is preliminary data.</text>
</comment>
<evidence type="ECO:0000313" key="1">
    <source>
        <dbReference type="EMBL" id="ESZ91234.1"/>
    </source>
</evidence>
<dbReference type="OrthoDB" id="5282017at2759"/>
<evidence type="ECO:0000313" key="2">
    <source>
        <dbReference type="Proteomes" id="UP000019487"/>
    </source>
</evidence>
<protein>
    <recommendedName>
        <fullName evidence="3">Prolyl 4-hydroxylase alpha subunit Fe(2+) 2OG dioxygenase domain-containing protein</fullName>
    </recommendedName>
</protein>
<accession>W9C8P9</accession>
<dbReference type="HOGENOM" id="CLU_072365_1_0_1"/>
<dbReference type="Proteomes" id="UP000019487">
    <property type="component" value="Unassembled WGS sequence"/>
</dbReference>
<dbReference type="AlphaFoldDB" id="W9C8P9"/>
<organism evidence="1 2">
    <name type="scientific">Sclerotinia borealis (strain F-4128)</name>
    <dbReference type="NCBI Taxonomy" id="1432307"/>
    <lineage>
        <taxon>Eukaryota</taxon>
        <taxon>Fungi</taxon>
        <taxon>Dikarya</taxon>
        <taxon>Ascomycota</taxon>
        <taxon>Pezizomycotina</taxon>
        <taxon>Leotiomycetes</taxon>
        <taxon>Helotiales</taxon>
        <taxon>Sclerotiniaceae</taxon>
        <taxon>Sclerotinia</taxon>
    </lineage>
</organism>
<dbReference type="EMBL" id="AYSA01000525">
    <property type="protein sequence ID" value="ESZ91234.1"/>
    <property type="molecule type" value="Genomic_DNA"/>
</dbReference>
<proteinExistence type="predicted"/>
<evidence type="ECO:0008006" key="3">
    <source>
        <dbReference type="Google" id="ProtNLM"/>
    </source>
</evidence>
<name>W9C8P9_SCLBF</name>